<dbReference type="AlphaFoldDB" id="A0A1T5LGT2"/>
<dbReference type="Pfam" id="PF13649">
    <property type="entry name" value="Methyltransf_25"/>
    <property type="match status" value="1"/>
</dbReference>
<gene>
    <name evidence="3" type="ORF">SAMN05660236_3208</name>
</gene>
<dbReference type="InterPro" id="IPR029063">
    <property type="entry name" value="SAM-dependent_MTases_sf"/>
</dbReference>
<dbReference type="PANTHER" id="PTHR43861">
    <property type="entry name" value="TRANS-ACONITATE 2-METHYLTRANSFERASE-RELATED"/>
    <property type="match status" value="1"/>
</dbReference>
<keyword evidence="4" id="KW-1185">Reference proteome</keyword>
<dbReference type="Gene3D" id="3.40.50.150">
    <property type="entry name" value="Vaccinia Virus protein VP39"/>
    <property type="match status" value="1"/>
</dbReference>
<dbReference type="Proteomes" id="UP000190961">
    <property type="component" value="Unassembled WGS sequence"/>
</dbReference>
<dbReference type="OrthoDB" id="9800454at2"/>
<dbReference type="CDD" id="cd02440">
    <property type="entry name" value="AdoMet_MTases"/>
    <property type="match status" value="1"/>
</dbReference>
<keyword evidence="3" id="KW-0489">Methyltransferase</keyword>
<keyword evidence="1" id="KW-0808">Transferase</keyword>
<dbReference type="InterPro" id="IPR041698">
    <property type="entry name" value="Methyltransf_25"/>
</dbReference>
<dbReference type="GO" id="GO:0008168">
    <property type="term" value="F:methyltransferase activity"/>
    <property type="evidence" value="ECO:0007669"/>
    <property type="project" value="UniProtKB-KW"/>
</dbReference>
<evidence type="ECO:0000313" key="3">
    <source>
        <dbReference type="EMBL" id="SKC75222.1"/>
    </source>
</evidence>
<name>A0A1T5LGT2_9BACT</name>
<dbReference type="EMBL" id="FUZU01000002">
    <property type="protein sequence ID" value="SKC75222.1"/>
    <property type="molecule type" value="Genomic_DNA"/>
</dbReference>
<reference evidence="3 4" key="1">
    <citation type="submission" date="2017-02" db="EMBL/GenBank/DDBJ databases">
        <authorList>
            <person name="Peterson S.W."/>
        </authorList>
    </citation>
    <scope>NUCLEOTIDE SEQUENCE [LARGE SCALE GENOMIC DNA]</scope>
    <source>
        <strain evidence="3 4">DSM 25262</strain>
    </source>
</reference>
<protein>
    <submittedName>
        <fullName evidence="3">Ubiquinone/menaquinone biosynthesis C-methylase UbiE</fullName>
    </submittedName>
</protein>
<evidence type="ECO:0000259" key="2">
    <source>
        <dbReference type="Pfam" id="PF13649"/>
    </source>
</evidence>
<dbReference type="SUPFAM" id="SSF53335">
    <property type="entry name" value="S-adenosyl-L-methionine-dependent methyltransferases"/>
    <property type="match status" value="1"/>
</dbReference>
<feature type="domain" description="Methyltransferase" evidence="2">
    <location>
        <begin position="63"/>
        <end position="156"/>
    </location>
</feature>
<organism evidence="3 4">
    <name type="scientific">Ohtaekwangia koreensis</name>
    <dbReference type="NCBI Taxonomy" id="688867"/>
    <lineage>
        <taxon>Bacteria</taxon>
        <taxon>Pseudomonadati</taxon>
        <taxon>Bacteroidota</taxon>
        <taxon>Cytophagia</taxon>
        <taxon>Cytophagales</taxon>
        <taxon>Fulvivirgaceae</taxon>
        <taxon>Ohtaekwangia</taxon>
    </lineage>
</organism>
<accession>A0A1T5LGT2</accession>
<dbReference type="RefSeq" id="WP_079687754.1">
    <property type="nucleotide sequence ID" value="NZ_FUZU01000002.1"/>
</dbReference>
<dbReference type="GO" id="GO:0032259">
    <property type="term" value="P:methylation"/>
    <property type="evidence" value="ECO:0007669"/>
    <property type="project" value="UniProtKB-KW"/>
</dbReference>
<evidence type="ECO:0000313" key="4">
    <source>
        <dbReference type="Proteomes" id="UP000190961"/>
    </source>
</evidence>
<keyword evidence="3" id="KW-0830">Ubiquinone</keyword>
<sequence>MPDFSIRSTAIEIMDDLDCSGEVVDQTLRELEFINAWLGGNHVTIDALKKLLKNVRSTRQIVIADLGCGGGDMLRLIHQWARKNKVDVKLVGIDANPNIIRFARENQKDFPEIGFLSMDIFSEEFRTMRFDVVIGTLFYHHFSNHQLSTFFSQLKKQVDVGFIINDIHRHSLAYHSIRFLTQLFSKSAMVKYDAPLSVLRAFTKTELTDIMREATITDFVIYWKWAFRWQVIAKLH</sequence>
<dbReference type="STRING" id="688867.SAMN05660236_3208"/>
<proteinExistence type="predicted"/>
<evidence type="ECO:0000256" key="1">
    <source>
        <dbReference type="ARBA" id="ARBA00022679"/>
    </source>
</evidence>